<proteinExistence type="predicted"/>
<accession>M1DCF4</accession>
<organism evidence="1 2">
    <name type="scientific">Solanum tuberosum</name>
    <name type="common">Potato</name>
    <dbReference type="NCBI Taxonomy" id="4113"/>
    <lineage>
        <taxon>Eukaryota</taxon>
        <taxon>Viridiplantae</taxon>
        <taxon>Streptophyta</taxon>
        <taxon>Embryophyta</taxon>
        <taxon>Tracheophyta</taxon>
        <taxon>Spermatophyta</taxon>
        <taxon>Magnoliopsida</taxon>
        <taxon>eudicotyledons</taxon>
        <taxon>Gunneridae</taxon>
        <taxon>Pentapetalae</taxon>
        <taxon>asterids</taxon>
        <taxon>lamiids</taxon>
        <taxon>Solanales</taxon>
        <taxon>Solanaceae</taxon>
        <taxon>Solanoideae</taxon>
        <taxon>Solaneae</taxon>
        <taxon>Solanum</taxon>
    </lineage>
</organism>
<evidence type="ECO:0000313" key="2">
    <source>
        <dbReference type="Proteomes" id="UP000011115"/>
    </source>
</evidence>
<dbReference type="PaxDb" id="4113-PGSC0003DMT400086759"/>
<dbReference type="EnsemblPlants" id="PGSC0003DMT400086759">
    <property type="protein sequence ID" value="PGSC0003DMT400086759"/>
    <property type="gene ID" value="PGSC0003DMG400036330"/>
</dbReference>
<name>M1DCF4_SOLTU</name>
<dbReference type="Gramene" id="PGSC0003DMT400086759">
    <property type="protein sequence ID" value="PGSC0003DMT400086759"/>
    <property type="gene ID" value="PGSC0003DMG400036330"/>
</dbReference>
<dbReference type="InParanoid" id="M1DCF4"/>
<dbReference type="Proteomes" id="UP000011115">
    <property type="component" value="Unassembled WGS sequence"/>
</dbReference>
<keyword evidence="2" id="KW-1185">Reference proteome</keyword>
<sequence length="107" mass="11248">MDIHCAASKGATLNFNGSGSGADSYCDSTGLKRRANYIPALGDNLKTLESLGEEGEGSDTSQLDEKIIRVEAGLSALNKRLVVVENNFSSLESVALEGLDEVKSNLA</sequence>
<dbReference type="HOGENOM" id="CLU_2214654_0_0_1"/>
<protein>
    <submittedName>
        <fullName evidence="1">Uncharacterized protein</fullName>
    </submittedName>
</protein>
<reference evidence="2" key="1">
    <citation type="journal article" date="2011" name="Nature">
        <title>Genome sequence and analysis of the tuber crop potato.</title>
        <authorList>
            <consortium name="The Potato Genome Sequencing Consortium"/>
        </authorList>
    </citation>
    <scope>NUCLEOTIDE SEQUENCE [LARGE SCALE GENOMIC DNA]</scope>
    <source>
        <strain evidence="2">cv. DM1-3 516 R44</strain>
    </source>
</reference>
<reference evidence="1" key="2">
    <citation type="submission" date="2015-06" db="UniProtKB">
        <authorList>
            <consortium name="EnsemblPlants"/>
        </authorList>
    </citation>
    <scope>IDENTIFICATION</scope>
    <source>
        <strain evidence="1">DM1-3 516 R44</strain>
    </source>
</reference>
<dbReference type="AlphaFoldDB" id="M1DCF4"/>
<evidence type="ECO:0000313" key="1">
    <source>
        <dbReference type="EnsemblPlants" id="PGSC0003DMT400086759"/>
    </source>
</evidence>